<dbReference type="SUPFAM" id="SSF52266">
    <property type="entry name" value="SGNH hydrolase"/>
    <property type="match status" value="1"/>
</dbReference>
<feature type="disulfide bond" evidence="2">
    <location>
        <begin position="68"/>
        <end position="93"/>
    </location>
</feature>
<keyword evidence="2" id="KW-1015">Disulfide bond</keyword>
<feature type="disulfide bond" evidence="2">
    <location>
        <begin position="145"/>
        <end position="156"/>
    </location>
</feature>
<feature type="active site" evidence="1">
    <location>
        <position position="276"/>
    </location>
</feature>
<dbReference type="eggNOG" id="COG2755">
    <property type="taxonomic scope" value="Bacteria"/>
</dbReference>
<evidence type="ECO:0000259" key="4">
    <source>
        <dbReference type="Pfam" id="PF13472"/>
    </source>
</evidence>
<dbReference type="InterPro" id="IPR037460">
    <property type="entry name" value="SEST-like"/>
</dbReference>
<proteinExistence type="predicted"/>
<dbReference type="STRING" id="1121927.GOHSU_19_00220"/>
<dbReference type="OrthoDB" id="5503950at2"/>
<dbReference type="PANTHER" id="PTHR37981:SF1">
    <property type="entry name" value="SGNH HYDROLASE-TYPE ESTERASE DOMAIN-CONTAINING PROTEIN"/>
    <property type="match status" value="1"/>
</dbReference>
<dbReference type="InterPro" id="IPR013830">
    <property type="entry name" value="SGNH_hydro"/>
</dbReference>
<organism evidence="5 6">
    <name type="scientific">Gordonia hirsuta DSM 44140 = NBRC 16056</name>
    <dbReference type="NCBI Taxonomy" id="1121927"/>
    <lineage>
        <taxon>Bacteria</taxon>
        <taxon>Bacillati</taxon>
        <taxon>Actinomycetota</taxon>
        <taxon>Actinomycetes</taxon>
        <taxon>Mycobacteriales</taxon>
        <taxon>Gordoniaceae</taxon>
        <taxon>Gordonia</taxon>
    </lineage>
</organism>
<evidence type="ECO:0000256" key="1">
    <source>
        <dbReference type="PIRSR" id="PIRSR637460-1"/>
    </source>
</evidence>
<keyword evidence="3" id="KW-0732">Signal</keyword>
<reference evidence="5 6" key="1">
    <citation type="submission" date="2012-12" db="EMBL/GenBank/DDBJ databases">
        <title>Whole genome shotgun sequence of Gordonia hirsuta NBRC 16056.</title>
        <authorList>
            <person name="Isaki-Nakamura S."/>
            <person name="Hosoyama A."/>
            <person name="Tsuchikane K."/>
            <person name="Katsumata H."/>
            <person name="Baba S."/>
            <person name="Yamazaki S."/>
            <person name="Fujita N."/>
        </authorList>
    </citation>
    <scope>NUCLEOTIDE SEQUENCE [LARGE SCALE GENOMIC DNA]</scope>
    <source>
        <strain evidence="5 6">NBRC 16056</strain>
    </source>
</reference>
<dbReference type="Proteomes" id="UP000053405">
    <property type="component" value="Unassembled WGS sequence"/>
</dbReference>
<evidence type="ECO:0000256" key="3">
    <source>
        <dbReference type="SAM" id="SignalP"/>
    </source>
</evidence>
<dbReference type="CDD" id="cd01823">
    <property type="entry name" value="SEST_like"/>
    <property type="match status" value="1"/>
</dbReference>
<dbReference type="GO" id="GO:0019433">
    <property type="term" value="P:triglyceride catabolic process"/>
    <property type="evidence" value="ECO:0007669"/>
    <property type="project" value="TreeGrafter"/>
</dbReference>
<dbReference type="PANTHER" id="PTHR37981">
    <property type="entry name" value="LIPASE 2"/>
    <property type="match status" value="1"/>
</dbReference>
<sequence>MRRRLSAALAVTLLATATLVVGPAAPAASAPEGLTTVRPYTGGAYVAMGDSRASGTHRTPTLGYYLGCLRSADSYPEILRARLAPRMFTDTSCAGATSANLWSTPQPTRVYTRQPQIQRVPAGAQLLTISIGGNDMQWGPILAKCLIDRAGQDRRCRSDAALNARVTSRIAVMERETSAALAAIRARQPQAQIVMVGLGGFIGQRGCYPTVPLPDGDAAWMRGVFARANTVLRTVAESVDGSFIDVQNLSEGKDACNRSGAWYEGETNEKGTLKWHFNHKGSTEIARLIERVIIR</sequence>
<gene>
    <name evidence="5" type="ORF">GOHSU_19_00220</name>
</gene>
<accession>L7LBH8</accession>
<dbReference type="EMBL" id="BANT01000019">
    <property type="protein sequence ID" value="GAC57417.1"/>
    <property type="molecule type" value="Genomic_DNA"/>
</dbReference>
<dbReference type="Pfam" id="PF13472">
    <property type="entry name" value="Lipase_GDSL_2"/>
    <property type="match status" value="1"/>
</dbReference>
<evidence type="ECO:0000256" key="2">
    <source>
        <dbReference type="PIRSR" id="PIRSR637460-2"/>
    </source>
</evidence>
<keyword evidence="6" id="KW-1185">Reference proteome</keyword>
<dbReference type="RefSeq" id="WP_005939477.1">
    <property type="nucleotide sequence ID" value="NZ_ATVK01000010.1"/>
</dbReference>
<comment type="caution">
    <text evidence="5">The sequence shown here is derived from an EMBL/GenBank/DDBJ whole genome shotgun (WGS) entry which is preliminary data.</text>
</comment>
<feature type="signal peptide" evidence="3">
    <location>
        <begin position="1"/>
        <end position="30"/>
    </location>
</feature>
<evidence type="ECO:0000313" key="6">
    <source>
        <dbReference type="Proteomes" id="UP000053405"/>
    </source>
</evidence>
<dbReference type="AlphaFoldDB" id="L7LBH8"/>
<feature type="domain" description="SGNH hydrolase-type esterase" evidence="4">
    <location>
        <begin position="47"/>
        <end position="281"/>
    </location>
</feature>
<dbReference type="Gene3D" id="3.40.50.1110">
    <property type="entry name" value="SGNH hydrolase"/>
    <property type="match status" value="1"/>
</dbReference>
<feature type="active site" description="Nucleophile" evidence="1">
    <location>
        <position position="51"/>
    </location>
</feature>
<protein>
    <submittedName>
        <fullName evidence="5">Putative esterase</fullName>
    </submittedName>
</protein>
<feature type="disulfide bond" evidence="2">
    <location>
        <begin position="207"/>
        <end position="256"/>
    </location>
</feature>
<name>L7LBH8_9ACTN</name>
<feature type="chain" id="PRO_5039527497" evidence="3">
    <location>
        <begin position="31"/>
        <end position="295"/>
    </location>
</feature>
<dbReference type="GO" id="GO:0004806">
    <property type="term" value="F:triacylglycerol lipase activity"/>
    <property type="evidence" value="ECO:0007669"/>
    <property type="project" value="TreeGrafter"/>
</dbReference>
<dbReference type="InterPro" id="IPR036514">
    <property type="entry name" value="SGNH_hydro_sf"/>
</dbReference>
<evidence type="ECO:0000313" key="5">
    <source>
        <dbReference type="EMBL" id="GAC57417.1"/>
    </source>
</evidence>